<dbReference type="Proteomes" id="UP000008363">
    <property type="component" value="Unassembled WGS sequence"/>
</dbReference>
<evidence type="ECO:0000313" key="1">
    <source>
        <dbReference type="EMBL" id="GAB90135.1"/>
    </source>
</evidence>
<dbReference type="EMBL" id="BAHC01000085">
    <property type="protein sequence ID" value="GAB90135.1"/>
    <property type="molecule type" value="Genomic_DNA"/>
</dbReference>
<protein>
    <submittedName>
        <fullName evidence="1">Uncharacterized protein</fullName>
    </submittedName>
</protein>
<comment type="caution">
    <text evidence="1">The sequence shown here is derived from an EMBL/GenBank/DDBJ whole genome shotgun (WGS) entry which is preliminary data.</text>
</comment>
<organism evidence="1 2">
    <name type="scientific">Gordonia rhizosphera NBRC 16068</name>
    <dbReference type="NCBI Taxonomy" id="1108045"/>
    <lineage>
        <taxon>Bacteria</taxon>
        <taxon>Bacillati</taxon>
        <taxon>Actinomycetota</taxon>
        <taxon>Actinomycetes</taxon>
        <taxon>Mycobacteriales</taxon>
        <taxon>Gordoniaceae</taxon>
        <taxon>Gordonia</taxon>
    </lineage>
</organism>
<dbReference type="AlphaFoldDB" id="K6VT94"/>
<evidence type="ECO:0000313" key="2">
    <source>
        <dbReference type="Proteomes" id="UP000008363"/>
    </source>
</evidence>
<proteinExistence type="predicted"/>
<gene>
    <name evidence="1" type="ORF">GORHZ_085_00020</name>
</gene>
<name>K6VT94_9ACTN</name>
<sequence length="157" mass="15838">MLLPVVLLLRRAYLAEWIYAALQSAATGSGHRSIGAGLGVPATTVRGWIRVLTSRADAVRNHFLAVAVAAGVDVRVPKATGSRCGDALAAIDAARSAVGSRFGGDSVGEVTAASVSVALSGGRLLAPGWPAGVGSPMQHELPLPVCGDGQRSSDATV</sequence>
<dbReference type="eggNOG" id="COG3677">
    <property type="taxonomic scope" value="Bacteria"/>
</dbReference>
<accession>K6VT94</accession>
<keyword evidence="2" id="KW-1185">Reference proteome</keyword>
<reference evidence="1 2" key="1">
    <citation type="submission" date="2012-08" db="EMBL/GenBank/DDBJ databases">
        <title>Whole genome shotgun sequence of Gordonia rhizosphera NBRC 16068.</title>
        <authorList>
            <person name="Takarada H."/>
            <person name="Isaki S."/>
            <person name="Hosoyama A."/>
            <person name="Tsuchikane K."/>
            <person name="Katsumata H."/>
            <person name="Baba S."/>
            <person name="Ohji S."/>
            <person name="Yamazaki S."/>
            <person name="Fujita N."/>
        </authorList>
    </citation>
    <scope>NUCLEOTIDE SEQUENCE [LARGE SCALE GENOMIC DNA]</scope>
    <source>
        <strain evidence="1 2">NBRC 16068</strain>
    </source>
</reference>